<dbReference type="InterPro" id="IPR020845">
    <property type="entry name" value="AMP-binding_CS"/>
</dbReference>
<protein>
    <submittedName>
        <fullName evidence="3">Long-chain fatty acid--CoA ligase</fullName>
    </submittedName>
</protein>
<dbReference type="InterPro" id="IPR045851">
    <property type="entry name" value="AMP-bd_C_sf"/>
</dbReference>
<organism evidence="3 4">
    <name type="scientific">Amycolatopsis tucumanensis</name>
    <dbReference type="NCBI Taxonomy" id="401106"/>
    <lineage>
        <taxon>Bacteria</taxon>
        <taxon>Bacillati</taxon>
        <taxon>Actinomycetota</taxon>
        <taxon>Actinomycetes</taxon>
        <taxon>Pseudonocardiales</taxon>
        <taxon>Pseudonocardiaceae</taxon>
        <taxon>Amycolatopsis</taxon>
    </lineage>
</organism>
<dbReference type="InterPro" id="IPR050237">
    <property type="entry name" value="ATP-dep_AMP-bd_enzyme"/>
</dbReference>
<feature type="domain" description="AMP-dependent synthetase/ligase" evidence="1">
    <location>
        <begin position="12"/>
        <end position="378"/>
    </location>
</feature>
<reference evidence="4" key="1">
    <citation type="journal article" date="2019" name="Int. J. Syst. Evol. Microbiol.">
        <title>The Global Catalogue of Microorganisms (GCM) 10K type strain sequencing project: providing services to taxonomists for standard genome sequencing and annotation.</title>
        <authorList>
            <consortium name="The Broad Institute Genomics Platform"/>
            <consortium name="The Broad Institute Genome Sequencing Center for Infectious Disease"/>
            <person name="Wu L."/>
            <person name="Ma J."/>
        </authorList>
    </citation>
    <scope>NUCLEOTIDE SEQUENCE [LARGE SCALE GENOMIC DNA]</scope>
    <source>
        <strain evidence="4">JCM 17017</strain>
    </source>
</reference>
<proteinExistence type="predicted"/>
<dbReference type="InterPro" id="IPR000873">
    <property type="entry name" value="AMP-dep_synth/lig_dom"/>
</dbReference>
<dbReference type="InterPro" id="IPR042099">
    <property type="entry name" value="ANL_N_sf"/>
</dbReference>
<evidence type="ECO:0000313" key="3">
    <source>
        <dbReference type="EMBL" id="GAA3843822.1"/>
    </source>
</evidence>
<dbReference type="CDD" id="cd17631">
    <property type="entry name" value="FACL_FadD13-like"/>
    <property type="match status" value="1"/>
</dbReference>
<dbReference type="PANTHER" id="PTHR43767:SF7">
    <property type="entry name" value="MEDIUM_LONG-CHAIN-FATTY-ACID--COA LIGASE FADD8"/>
    <property type="match status" value="1"/>
</dbReference>
<evidence type="ECO:0000259" key="1">
    <source>
        <dbReference type="Pfam" id="PF00501"/>
    </source>
</evidence>
<dbReference type="RefSeq" id="WP_237338574.1">
    <property type="nucleotide sequence ID" value="NZ_BAABCM010000014.1"/>
</dbReference>
<dbReference type="PANTHER" id="PTHR43767">
    <property type="entry name" value="LONG-CHAIN-FATTY-ACID--COA LIGASE"/>
    <property type="match status" value="1"/>
</dbReference>
<comment type="caution">
    <text evidence="3">The sequence shown here is derived from an EMBL/GenBank/DDBJ whole genome shotgun (WGS) entry which is preliminary data.</text>
</comment>
<gene>
    <name evidence="3" type="ORF">GCM10022380_72620</name>
</gene>
<evidence type="ECO:0000259" key="2">
    <source>
        <dbReference type="Pfam" id="PF13193"/>
    </source>
</evidence>
<dbReference type="PROSITE" id="PS00455">
    <property type="entry name" value="AMP_BINDING"/>
    <property type="match status" value="1"/>
</dbReference>
<keyword evidence="4" id="KW-1185">Reference proteome</keyword>
<dbReference type="Proteomes" id="UP001501624">
    <property type="component" value="Unassembled WGS sequence"/>
</dbReference>
<name>A0ABP7JFC3_9PSEU</name>
<dbReference type="Pfam" id="PF13193">
    <property type="entry name" value="AMP-binding_C"/>
    <property type="match status" value="1"/>
</dbReference>
<dbReference type="Pfam" id="PF00501">
    <property type="entry name" value="AMP-binding"/>
    <property type="match status" value="1"/>
</dbReference>
<dbReference type="Gene3D" id="3.30.300.30">
    <property type="match status" value="1"/>
</dbReference>
<dbReference type="InterPro" id="IPR025110">
    <property type="entry name" value="AMP-bd_C"/>
</dbReference>
<dbReference type="Gene3D" id="3.40.50.12780">
    <property type="entry name" value="N-terminal domain of ligase-like"/>
    <property type="match status" value="1"/>
</dbReference>
<keyword evidence="3" id="KW-0436">Ligase</keyword>
<feature type="domain" description="AMP-binding enzyme C-terminal" evidence="2">
    <location>
        <begin position="427"/>
        <end position="502"/>
    </location>
</feature>
<accession>A0ABP7JFC3</accession>
<dbReference type="EMBL" id="BAABCM010000014">
    <property type="protein sequence ID" value="GAA3843822.1"/>
    <property type="molecule type" value="Genomic_DNA"/>
</dbReference>
<dbReference type="GO" id="GO:0016874">
    <property type="term" value="F:ligase activity"/>
    <property type="evidence" value="ECO:0007669"/>
    <property type="project" value="UniProtKB-KW"/>
</dbReference>
<evidence type="ECO:0000313" key="4">
    <source>
        <dbReference type="Proteomes" id="UP001501624"/>
    </source>
</evidence>
<dbReference type="SUPFAM" id="SSF56801">
    <property type="entry name" value="Acetyl-CoA synthetase-like"/>
    <property type="match status" value="1"/>
</dbReference>
<sequence>MSLWGTLPSVLDRACAYYPDRVAIVDGGRRIRYRELREWSDRVGNGLHELGVRKGDRVGLLMPNCLEFIPTQHGIWKAGAATVQMPARASAEDLAYFLEQSEASALVYHAQFEPVVGKFRTRLPGIRRYVRLGGGEDLADTWDYGMVFSAAPTETPVPEPAPDDLAYVAFTSGTTGTPKGVVYTHEAWSHYIVTAGLEIADTRPGEVFAHGAPLTHFTGAFVLPTFMRGGTNVMLPSLDVDLLLETVAKERVTATAVVPTALYLMLDHPRLADTDLSSLRTVVYAGSPIAPERLRQALAALGPIFVQTYAGHEPGFMTTLRKEDHRLGTPEEAARLASAGRPMFHVEMSIQDESDRILPVGDVGEVCTRQEGQMVGYLDPALDSEAIRDGWVHSGDIGYLDDDGYLYLVDRKKDMIVTGGFNVFPRQVEDVLAQHPAVAQCAVFGVPDPKWGEAVKAVVVPKPGSDVGAEELIALVKEHKGSVWAPKSVDFVSALPLNASGKVDKKSLRAPYWAGQGRRIG</sequence>